<dbReference type="Proteomes" id="UP000816034">
    <property type="component" value="Unassembled WGS sequence"/>
</dbReference>
<name>A0AA88KBB4_NAELO</name>
<evidence type="ECO:0000313" key="3">
    <source>
        <dbReference type="EMBL" id="KAG2372965.1"/>
    </source>
</evidence>
<dbReference type="AlphaFoldDB" id="A0AA88KBB4"/>
<dbReference type="InterPro" id="IPR001138">
    <property type="entry name" value="Zn2Cys6_DnaBD"/>
</dbReference>
<feature type="compositionally biased region" description="Low complexity" evidence="1">
    <location>
        <begin position="36"/>
        <end position="67"/>
    </location>
</feature>
<evidence type="ECO:0000313" key="4">
    <source>
        <dbReference type="Proteomes" id="UP000816034"/>
    </source>
</evidence>
<evidence type="ECO:0000259" key="2">
    <source>
        <dbReference type="PROSITE" id="PS50048"/>
    </source>
</evidence>
<dbReference type="CDD" id="cd00067">
    <property type="entry name" value="GAL4"/>
    <property type="match status" value="1"/>
</dbReference>
<dbReference type="Gene3D" id="4.10.240.10">
    <property type="entry name" value="Zn(2)-C6 fungal-type DNA-binding domain"/>
    <property type="match status" value="1"/>
</dbReference>
<dbReference type="RefSeq" id="XP_044542139.1">
    <property type="nucleotide sequence ID" value="XM_044688822.1"/>
</dbReference>
<feature type="compositionally biased region" description="Polar residues" evidence="1">
    <location>
        <begin position="368"/>
        <end position="393"/>
    </location>
</feature>
<sequence>MTDQPQQQDVADDDHVTKTDMNNNSAATIQEEEEQQQYPSTITTSSSSSSSPCNDQQQQQQLQQNDSSQKYHPIACEACRKKHKKCDRTLPCCIECTRRGLNCVYYEPKKEYLQKMMQEGIVVRPQKPLTKKPKDFQVVSFRVESPRAQQNTFTHYAYNPDISGLSRYDASGGQSTNFPSNFIQHSQEKVKTKKKKKLMKTQSMTNPTSIIPPQQSYPTQPGILSTLISQTSTNPSATTTTTAYPSTVYNQTVPTTVSQTRYTEPQLLSTYETTNNQNYLSQQDTLPTSTIASKYNAISDNYHQPTFSNNSAKSHDLSITQQLSTSPSHSHSTSSLHNYRYQPYNPPSSVALQSSSVTAATTSLSPSQKPLSDPTSSVNALSVKSPRVQNSPRSNLTHSSHSDSSSNKEGSDASSSMHSLFLQDLLNTSYMKINTFEYYHRYVVYGFRLFSQELIEQTIFGEDLKVTMSDIFRNPNCFFQHPEFSKHTNESIQHLKKSEILSLLYTVHAVVCSFNGYQQQAETSIRRSFEISYRGSVFRDILQLFYDPSFPEELVGSIVLRHGPQNDFLIQTDRAFYSFRLGRFLLSALYALSNANLGLAKYFLLKSDEMLDNDSPNFKSRRYINYSVSMESKEGSDYSIFAVPDLQVISFCKFRITTGMSYDNVRNYLQRGDIFYGYENSIPKPLVVTKTSSVLRDAPEFQFDHNVLRMMAGNHVINMGKLPMEILLITTLRNITVDNIELFLMLNILVLKEGAHYMFDMKIDPITISYAQSLRKFTIYSVLIDLLSVILENLPYDEEPSVGNPTVARLENIFKNFDEAVAGGLSENLKKWNFSNLTEYELEKLREGSTPNEPSIFSLLSSRDSTATTPSSEPTSVRATVEKLLTLYCDRFADNLREFSKETIIFNNGDMLVLRTACLVHLRQAETILQRVPLPLADRMELANRLHPILTTEFNIITYLQQKFPKIYFRTFSFSNRLETMLERIQTAISSGAQL</sequence>
<gene>
    <name evidence="3" type="ORF">C9374_012995</name>
</gene>
<protein>
    <recommendedName>
        <fullName evidence="2">Zn(2)-C6 fungal-type domain-containing protein</fullName>
    </recommendedName>
</protein>
<feature type="region of interest" description="Disordered" evidence="1">
    <location>
        <begin position="306"/>
        <end position="413"/>
    </location>
</feature>
<dbReference type="SUPFAM" id="SSF57701">
    <property type="entry name" value="Zn2/Cys6 DNA-binding domain"/>
    <property type="match status" value="1"/>
</dbReference>
<accession>A0AA88KBB4</accession>
<dbReference type="PROSITE" id="PS00463">
    <property type="entry name" value="ZN2_CY6_FUNGAL_1"/>
    <property type="match status" value="1"/>
</dbReference>
<keyword evidence="4" id="KW-1185">Reference proteome</keyword>
<dbReference type="SMART" id="SM00066">
    <property type="entry name" value="GAL4"/>
    <property type="match status" value="1"/>
</dbReference>
<dbReference type="EMBL" id="PYSW02000063">
    <property type="protein sequence ID" value="KAG2372965.1"/>
    <property type="molecule type" value="Genomic_DNA"/>
</dbReference>
<feature type="compositionally biased region" description="Low complexity" evidence="1">
    <location>
        <begin position="320"/>
        <end position="337"/>
    </location>
</feature>
<dbReference type="Pfam" id="PF00172">
    <property type="entry name" value="Zn_clus"/>
    <property type="match status" value="1"/>
</dbReference>
<reference evidence="3 4" key="1">
    <citation type="journal article" date="2018" name="BMC Genomics">
        <title>The genome of Naegleria lovaniensis, the basis for a comparative approach to unravel pathogenicity factors of the human pathogenic amoeba N. fowleri.</title>
        <authorList>
            <person name="Liechti N."/>
            <person name="Schurch N."/>
            <person name="Bruggmann R."/>
            <person name="Wittwer M."/>
        </authorList>
    </citation>
    <scope>NUCLEOTIDE SEQUENCE [LARGE SCALE GENOMIC DNA]</scope>
    <source>
        <strain evidence="3 4">ATCC 30569</strain>
    </source>
</reference>
<organism evidence="3 4">
    <name type="scientific">Naegleria lovaniensis</name>
    <name type="common">Amoeba</name>
    <dbReference type="NCBI Taxonomy" id="51637"/>
    <lineage>
        <taxon>Eukaryota</taxon>
        <taxon>Discoba</taxon>
        <taxon>Heterolobosea</taxon>
        <taxon>Tetramitia</taxon>
        <taxon>Eutetramitia</taxon>
        <taxon>Vahlkampfiidae</taxon>
        <taxon>Naegleria</taxon>
    </lineage>
</organism>
<proteinExistence type="predicted"/>
<feature type="domain" description="Zn(2)-C6 fungal-type" evidence="2">
    <location>
        <begin position="75"/>
        <end position="105"/>
    </location>
</feature>
<dbReference type="GeneID" id="68105449"/>
<evidence type="ECO:0000256" key="1">
    <source>
        <dbReference type="SAM" id="MobiDB-lite"/>
    </source>
</evidence>
<feature type="compositionally biased region" description="Low complexity" evidence="1">
    <location>
        <begin position="347"/>
        <end position="367"/>
    </location>
</feature>
<comment type="caution">
    <text evidence="3">The sequence shown here is derived from an EMBL/GenBank/DDBJ whole genome shotgun (WGS) entry which is preliminary data.</text>
</comment>
<feature type="compositionally biased region" description="Low complexity" evidence="1">
    <location>
        <begin position="394"/>
        <end position="413"/>
    </location>
</feature>
<dbReference type="GO" id="GO:0000981">
    <property type="term" value="F:DNA-binding transcription factor activity, RNA polymerase II-specific"/>
    <property type="evidence" value="ECO:0007669"/>
    <property type="project" value="InterPro"/>
</dbReference>
<feature type="region of interest" description="Disordered" evidence="1">
    <location>
        <begin position="1"/>
        <end position="67"/>
    </location>
</feature>
<dbReference type="PROSITE" id="PS50048">
    <property type="entry name" value="ZN2_CY6_FUNGAL_2"/>
    <property type="match status" value="1"/>
</dbReference>
<dbReference type="GO" id="GO:0008270">
    <property type="term" value="F:zinc ion binding"/>
    <property type="evidence" value="ECO:0007669"/>
    <property type="project" value="InterPro"/>
</dbReference>
<feature type="compositionally biased region" description="Polar residues" evidence="1">
    <location>
        <begin position="19"/>
        <end position="28"/>
    </location>
</feature>
<dbReference type="InterPro" id="IPR036864">
    <property type="entry name" value="Zn2-C6_fun-type_DNA-bd_sf"/>
</dbReference>